<feature type="domain" description="Gfo/Idh/MocA-like oxidoreductase N-terminal" evidence="1">
    <location>
        <begin position="3"/>
        <end position="113"/>
    </location>
</feature>
<dbReference type="PANTHER" id="PTHR43377">
    <property type="entry name" value="BILIVERDIN REDUCTASE A"/>
    <property type="match status" value="1"/>
</dbReference>
<dbReference type="AlphaFoldDB" id="A0A1D7YF42"/>
<protein>
    <submittedName>
        <fullName evidence="3">Dehydrogenase</fullName>
    </submittedName>
</protein>
<dbReference type="InterPro" id="IPR036291">
    <property type="entry name" value="NAD(P)-bd_dom_sf"/>
</dbReference>
<dbReference type="KEGG" id="spun:BFF78_27100"/>
<dbReference type="PANTHER" id="PTHR43377:SF1">
    <property type="entry name" value="BILIVERDIN REDUCTASE A"/>
    <property type="match status" value="1"/>
</dbReference>
<accession>A0A1D7YF42</accession>
<feature type="domain" description="GFO/IDH/MocA-like oxidoreductase" evidence="2">
    <location>
        <begin position="123"/>
        <end position="244"/>
    </location>
</feature>
<dbReference type="Gene3D" id="3.40.50.720">
    <property type="entry name" value="NAD(P)-binding Rossmann-like Domain"/>
    <property type="match status" value="1"/>
</dbReference>
<keyword evidence="4" id="KW-1185">Reference proteome</keyword>
<evidence type="ECO:0000313" key="3">
    <source>
        <dbReference type="EMBL" id="AOR34233.1"/>
    </source>
</evidence>
<dbReference type="InterPro" id="IPR051450">
    <property type="entry name" value="Gfo/Idh/MocA_Oxidoreductases"/>
</dbReference>
<evidence type="ECO:0000259" key="2">
    <source>
        <dbReference type="Pfam" id="PF22725"/>
    </source>
</evidence>
<dbReference type="GO" id="GO:0000166">
    <property type="term" value="F:nucleotide binding"/>
    <property type="evidence" value="ECO:0007669"/>
    <property type="project" value="InterPro"/>
</dbReference>
<organism evidence="3 4">
    <name type="scientific">Streptomyces fodineus</name>
    <dbReference type="NCBI Taxonomy" id="1904616"/>
    <lineage>
        <taxon>Bacteria</taxon>
        <taxon>Bacillati</taxon>
        <taxon>Actinomycetota</taxon>
        <taxon>Actinomycetes</taxon>
        <taxon>Kitasatosporales</taxon>
        <taxon>Streptomycetaceae</taxon>
        <taxon>Streptomyces</taxon>
    </lineage>
</organism>
<dbReference type="Pfam" id="PF01408">
    <property type="entry name" value="GFO_IDH_MocA"/>
    <property type="match status" value="1"/>
</dbReference>
<dbReference type="Pfam" id="PF22725">
    <property type="entry name" value="GFO_IDH_MocA_C3"/>
    <property type="match status" value="1"/>
</dbReference>
<evidence type="ECO:0000313" key="4">
    <source>
        <dbReference type="Proteomes" id="UP000094960"/>
    </source>
</evidence>
<dbReference type="SUPFAM" id="SSF51735">
    <property type="entry name" value="NAD(P)-binding Rossmann-fold domains"/>
    <property type="match status" value="1"/>
</dbReference>
<dbReference type="InterPro" id="IPR000683">
    <property type="entry name" value="Gfo/Idh/MocA-like_OxRdtase_N"/>
</dbReference>
<dbReference type="Proteomes" id="UP000094960">
    <property type="component" value="Chromosome"/>
</dbReference>
<gene>
    <name evidence="3" type="ORF">BFF78_27100</name>
</gene>
<dbReference type="InterPro" id="IPR055170">
    <property type="entry name" value="GFO_IDH_MocA-like_dom"/>
</dbReference>
<reference evidence="4" key="1">
    <citation type="submission" date="2016-09" db="EMBL/GenBank/DDBJ databases">
        <title>Streptomyces puniciscabiei strain:TW1S1 Genome sequencing and assembly.</title>
        <authorList>
            <person name="Kim M.-K."/>
            <person name="Kim S.B."/>
        </authorList>
    </citation>
    <scope>NUCLEOTIDE SEQUENCE [LARGE SCALE GENOMIC DNA]</scope>
    <source>
        <strain evidence="4">TW1S1</strain>
    </source>
</reference>
<evidence type="ECO:0000259" key="1">
    <source>
        <dbReference type="Pfam" id="PF01408"/>
    </source>
</evidence>
<dbReference type="RefSeq" id="WP_069780788.1">
    <property type="nucleotide sequence ID" value="NZ_CP017248.1"/>
</dbReference>
<dbReference type="EMBL" id="CP017248">
    <property type="protein sequence ID" value="AOR34233.1"/>
    <property type="molecule type" value="Genomic_DNA"/>
</dbReference>
<proteinExistence type="predicted"/>
<dbReference type="SUPFAM" id="SSF55347">
    <property type="entry name" value="Glyceraldehyde-3-phosphate dehydrogenase-like, C-terminal domain"/>
    <property type="match status" value="1"/>
</dbReference>
<name>A0A1D7YF42_9ACTN</name>
<sequence length="326" mass="33324">MDVTLIGAGLMGRIHLDAWIRTGARVRVHDSDGDRAAALAQQFGAGVVDTIAAALDGADAVDICSPTASHRDIALAAIAAGVAVVCEKPLATSAAEAEEIVAAADAAGVPVYPAYGTRFIPAYARLRELVAAGELGAGAVGRFTSVGYHPRAWTDTLSARSGGVLTDAMAHGVDLAYWVFGDVTRVHASYRGELATPAPAGTVAIGTAVLTHAGGAVSQVVCGWAAEQTRHRTTFHVSGNGGSMQYDSTWPQPLRVTGGAVADVPRAFGESPFVAQIREFAGAVTGAREARVTGKDALAVARITEAAAESAWTGRAVELGADGGRR</sequence>
<dbReference type="Gene3D" id="3.30.360.10">
    <property type="entry name" value="Dihydrodipicolinate Reductase, domain 2"/>
    <property type="match status" value="1"/>
</dbReference>